<dbReference type="Ensembl" id="ENSOKIT00005063390.1">
    <property type="protein sequence ID" value="ENSOKIP00005059628.1"/>
    <property type="gene ID" value="ENSOKIG00005025527.1"/>
</dbReference>
<keyword evidence="12" id="KW-1185">Reference proteome</keyword>
<keyword evidence="2" id="KW-0964">Secreted</keyword>
<dbReference type="InterPro" id="IPR013320">
    <property type="entry name" value="ConA-like_dom_sf"/>
</dbReference>
<dbReference type="Proteomes" id="UP000694557">
    <property type="component" value="Unassembled WGS sequence"/>
</dbReference>
<dbReference type="FunFam" id="2.60.120.200:FF:000085">
    <property type="entry name" value="collagen alpha-1(XXVII) chain isoform X1"/>
    <property type="match status" value="1"/>
</dbReference>
<keyword evidence="5" id="KW-0677">Repeat</keyword>
<feature type="compositionally biased region" description="Low complexity" evidence="8">
    <location>
        <begin position="889"/>
        <end position="899"/>
    </location>
</feature>
<feature type="region of interest" description="Disordered" evidence="8">
    <location>
        <begin position="329"/>
        <end position="404"/>
    </location>
</feature>
<dbReference type="Gene3D" id="2.60.120.200">
    <property type="match status" value="1"/>
</dbReference>
<proteinExistence type="predicted"/>
<keyword evidence="4 9" id="KW-0732">Signal</keyword>
<reference evidence="11" key="1">
    <citation type="submission" date="2025-08" db="UniProtKB">
        <authorList>
            <consortium name="Ensembl"/>
        </authorList>
    </citation>
    <scope>IDENTIFICATION</scope>
</reference>
<accession>A0A8C7HKR8</accession>
<feature type="compositionally biased region" description="Basic and acidic residues" evidence="8">
    <location>
        <begin position="733"/>
        <end position="745"/>
    </location>
</feature>
<dbReference type="GO" id="GO:0031012">
    <property type="term" value="C:extracellular matrix"/>
    <property type="evidence" value="ECO:0007669"/>
    <property type="project" value="TreeGrafter"/>
</dbReference>
<feature type="compositionally biased region" description="Basic and acidic residues" evidence="8">
    <location>
        <begin position="648"/>
        <end position="666"/>
    </location>
</feature>
<dbReference type="GO" id="GO:0030198">
    <property type="term" value="P:extracellular matrix organization"/>
    <property type="evidence" value="ECO:0007669"/>
    <property type="project" value="TreeGrafter"/>
</dbReference>
<feature type="compositionally biased region" description="Basic and acidic residues" evidence="8">
    <location>
        <begin position="614"/>
        <end position="634"/>
    </location>
</feature>
<dbReference type="PANTHER" id="PTHR24023">
    <property type="entry name" value="COLLAGEN ALPHA"/>
    <property type="match status" value="1"/>
</dbReference>
<feature type="chain" id="PRO_5034422093" evidence="9">
    <location>
        <begin position="19"/>
        <end position="1159"/>
    </location>
</feature>
<dbReference type="InterPro" id="IPR048287">
    <property type="entry name" value="TSPN-like_N"/>
</dbReference>
<dbReference type="GO" id="GO:0005581">
    <property type="term" value="C:collagen trimer"/>
    <property type="evidence" value="ECO:0007669"/>
    <property type="project" value="UniProtKB-KW"/>
</dbReference>
<dbReference type="SMART" id="SM00038">
    <property type="entry name" value="COLFI"/>
    <property type="match status" value="1"/>
</dbReference>
<feature type="domain" description="Fibrillar collagen NC1" evidence="10">
    <location>
        <begin position="959"/>
        <end position="1159"/>
    </location>
</feature>
<dbReference type="SUPFAM" id="SSF49899">
    <property type="entry name" value="Concanavalin A-like lectins/glucanases"/>
    <property type="match status" value="1"/>
</dbReference>
<dbReference type="InterPro" id="IPR000885">
    <property type="entry name" value="Fib_collagen_C"/>
</dbReference>
<comment type="subcellular location">
    <subcellularLocation>
        <location evidence="1">Secreted</location>
        <location evidence="1">Extracellular space</location>
        <location evidence="1">Extracellular matrix</location>
    </subcellularLocation>
</comment>
<sequence length="1159" mass="123835">MCLMVCFLWFSVDVDVLQQLGLTGTRSGGGSSSSGARAAPQGVIPFKSGVILTQRARVQAPLSSILPTASYPTTNLSLILSLSSHRINSAFLFTVLSKRKRLQLGVQFIPGKVLVYVGQKDFVHFDYDVHNGLWHSLALDIRGQRVSLYTSCGKTSVHADLHSKKEEALDPEGSFLLGKMAQNSVQFEGAICQFDIYPSAKAAHNYCKYIKKHCREADTYRPVYLPPLLPLIPSNPNFTVTLNTPLLSTEVTRKVQSPSLVLTGDRTRTKLVVPTSRPTVAPTLSVRESFVTPKSGTMSLSLPATVAPTMARPGLEHPLMAKTHTVTVPLRTSGTQTSPKPTSRGDSSTKKSMAVEPGVKTPKPIGSRLAAAPTLSATTRPLKRKPDLQTTAASKQGSSSNSNTSILYIQRKQLTVLAAKKPEPRVTSVEAVRPTLFISVTPPATDGFQTWDLEPTQFSLLAGPGPPGLKGEPGPAVRTLGLPGEQGENGFQGDKGIQGSPGLLGVQGKPGQQVSPLTCRGVGLINVTTAVHRMINFKRCRTTLLGVQWLNALKLTDARLHHIQLLFTWNTSPRRPSKLFEYLLLPPRSTPVKYCIWSRLSASSLWFCAQGEKGDMGPEGGKGERGEIGLKGKEGSPGPPGLVGMRGQEGKPGKFGERGKPGEKGSKGHMGHLGETGPIGEQGEAGFVGPKGSRGTIGPVGSPGRMGQQGEPGMPGYEGHTGRQGTLGPPGPKGEKGEQGEDSKVEGPPGPQGDRGPTGDRGVRGEPGDPGYLGQEGVDGERGKAGATGLPGHPGSRGIQGPKGSKGDQVRTTDLDNHHQLCVFTPQGEQGDDGEFGIIGKAGNHGKTGVPGLPGDQGLFGSKGERGLPGQTGPLGKKGHIGGMGLPGKQGHQGPKGQPVSNIAIVWSQRRSCSLCSPVQSHLTENSWSPNRFVIVCICNSKVICYHVMDLPMLDHQGTEIFKTLHYLSTLIQSLKNPLGTHDNPARICRDLKDCEQRMNDGTYWVDPNLGCSADTIEVTCNFSSGGQTCLKPITVSKLEIGVGRIQINFLHLLSSEAVQHVTIHCLNVPVWANSSSLEPSPTAVRFKAWSGDMIQAGGLLEPHVVRDDCWIKDGRWHQTHFIFQTQDPNLLPILNVYNLPATEPGSHYHLEVGPVCFL</sequence>
<dbReference type="Gene3D" id="2.60.120.1000">
    <property type="match status" value="2"/>
</dbReference>
<dbReference type="Pfam" id="PF01410">
    <property type="entry name" value="COLFI"/>
    <property type="match status" value="2"/>
</dbReference>
<organism evidence="11 12">
    <name type="scientific">Oncorhynchus kisutch</name>
    <name type="common">Coho salmon</name>
    <name type="synonym">Salmo kisutch</name>
    <dbReference type="NCBI Taxonomy" id="8019"/>
    <lineage>
        <taxon>Eukaryota</taxon>
        <taxon>Metazoa</taxon>
        <taxon>Chordata</taxon>
        <taxon>Craniata</taxon>
        <taxon>Vertebrata</taxon>
        <taxon>Euteleostomi</taxon>
        <taxon>Actinopterygii</taxon>
        <taxon>Neopterygii</taxon>
        <taxon>Teleostei</taxon>
        <taxon>Protacanthopterygii</taxon>
        <taxon>Salmoniformes</taxon>
        <taxon>Salmonidae</taxon>
        <taxon>Salmoninae</taxon>
        <taxon>Oncorhynchus</taxon>
    </lineage>
</organism>
<evidence type="ECO:0000256" key="4">
    <source>
        <dbReference type="ARBA" id="ARBA00022729"/>
    </source>
</evidence>
<evidence type="ECO:0000256" key="1">
    <source>
        <dbReference type="ARBA" id="ARBA00004498"/>
    </source>
</evidence>
<evidence type="ECO:0000256" key="8">
    <source>
        <dbReference type="SAM" id="MobiDB-lite"/>
    </source>
</evidence>
<dbReference type="GeneTree" id="ENSGT00940000162727"/>
<dbReference type="GO" id="GO:0005615">
    <property type="term" value="C:extracellular space"/>
    <property type="evidence" value="ECO:0007669"/>
    <property type="project" value="TreeGrafter"/>
</dbReference>
<feature type="compositionally biased region" description="Polar residues" evidence="8">
    <location>
        <begin position="329"/>
        <end position="346"/>
    </location>
</feature>
<evidence type="ECO:0000259" key="10">
    <source>
        <dbReference type="PROSITE" id="PS51461"/>
    </source>
</evidence>
<evidence type="ECO:0000256" key="9">
    <source>
        <dbReference type="SAM" id="SignalP"/>
    </source>
</evidence>
<dbReference type="FunFam" id="2.60.120.1000:FF:000006">
    <property type="entry name" value="collagen alpha-1(XXVII) chain isoform X1"/>
    <property type="match status" value="1"/>
</dbReference>
<dbReference type="InterPro" id="IPR008160">
    <property type="entry name" value="Collagen"/>
</dbReference>
<dbReference type="PROSITE" id="PS51461">
    <property type="entry name" value="NC1_FIB"/>
    <property type="match status" value="1"/>
</dbReference>
<evidence type="ECO:0000256" key="2">
    <source>
        <dbReference type="ARBA" id="ARBA00022525"/>
    </source>
</evidence>
<evidence type="ECO:0000313" key="12">
    <source>
        <dbReference type="Proteomes" id="UP000694557"/>
    </source>
</evidence>
<dbReference type="GO" id="GO:0030020">
    <property type="term" value="F:extracellular matrix structural constituent conferring tensile strength"/>
    <property type="evidence" value="ECO:0007669"/>
    <property type="project" value="TreeGrafter"/>
</dbReference>
<feature type="region of interest" description="Disordered" evidence="8">
    <location>
        <begin position="860"/>
        <end position="899"/>
    </location>
</feature>
<protein>
    <submittedName>
        <fullName evidence="11">Collagen, type XXVII, alpha 1b</fullName>
    </submittedName>
</protein>
<keyword evidence="7" id="KW-0325">Glycoprotein</keyword>
<feature type="compositionally biased region" description="Basic and acidic residues" evidence="8">
    <location>
        <begin position="757"/>
        <end position="767"/>
    </location>
</feature>
<keyword evidence="6" id="KW-0176">Collagen</keyword>
<evidence type="ECO:0000256" key="6">
    <source>
        <dbReference type="ARBA" id="ARBA00023119"/>
    </source>
</evidence>
<dbReference type="PANTHER" id="PTHR24023:SF1112">
    <property type="entry name" value="COL_CUTICLE_N DOMAIN-CONTAINING PROTEIN-RELATED"/>
    <property type="match status" value="1"/>
</dbReference>
<evidence type="ECO:0000313" key="11">
    <source>
        <dbReference type="Ensembl" id="ENSOKIP00005059628.1"/>
    </source>
</evidence>
<dbReference type="FunFam" id="2.60.120.1000:FF:000003">
    <property type="entry name" value="Collagen alpha-1(XXVII) chain B"/>
    <property type="match status" value="1"/>
</dbReference>
<feature type="region of interest" description="Disordered" evidence="8">
    <location>
        <begin position="614"/>
        <end position="812"/>
    </location>
</feature>
<dbReference type="InterPro" id="IPR050149">
    <property type="entry name" value="Collagen_superfamily"/>
</dbReference>
<dbReference type="Pfam" id="PF01391">
    <property type="entry name" value="Collagen"/>
    <property type="match status" value="3"/>
</dbReference>
<reference evidence="11" key="2">
    <citation type="submission" date="2025-09" db="UniProtKB">
        <authorList>
            <consortium name="Ensembl"/>
        </authorList>
    </citation>
    <scope>IDENTIFICATION</scope>
</reference>
<name>A0A8C7HKR8_ONCKI</name>
<feature type="signal peptide" evidence="9">
    <location>
        <begin position="1"/>
        <end position="18"/>
    </location>
</feature>
<feature type="compositionally biased region" description="Polar residues" evidence="8">
    <location>
        <begin position="388"/>
        <end position="397"/>
    </location>
</feature>
<evidence type="ECO:0000256" key="5">
    <source>
        <dbReference type="ARBA" id="ARBA00022737"/>
    </source>
</evidence>
<evidence type="ECO:0000256" key="7">
    <source>
        <dbReference type="ARBA" id="ARBA00023180"/>
    </source>
</evidence>
<evidence type="ECO:0000256" key="3">
    <source>
        <dbReference type="ARBA" id="ARBA00022530"/>
    </source>
</evidence>
<keyword evidence="3" id="KW-0272">Extracellular matrix</keyword>
<dbReference type="SMART" id="SM00210">
    <property type="entry name" value="TSPN"/>
    <property type="match status" value="1"/>
</dbReference>
<dbReference type="AlphaFoldDB" id="A0A8C7HKR8"/>